<dbReference type="GO" id="GO:0005576">
    <property type="term" value="C:extracellular region"/>
    <property type="evidence" value="ECO:0007669"/>
    <property type="project" value="TreeGrafter"/>
</dbReference>
<keyword evidence="1" id="KW-0812">Transmembrane</keyword>
<dbReference type="Pfam" id="PF05108">
    <property type="entry name" value="T7SS_ESX1_EccB"/>
    <property type="match status" value="2"/>
</dbReference>
<name>A0A6I8M9L7_9CORY</name>
<evidence type="ECO:0000313" key="2">
    <source>
        <dbReference type="EMBL" id="VZH84537.1"/>
    </source>
</evidence>
<dbReference type="EMBL" id="LR738855">
    <property type="protein sequence ID" value="VZH84537.1"/>
    <property type="molecule type" value="Genomic_DNA"/>
</dbReference>
<dbReference type="RefSeq" id="WP_155871717.1">
    <property type="nucleotide sequence ID" value="NZ_CP168248.1"/>
</dbReference>
<dbReference type="PANTHER" id="PTHR40765:SF2">
    <property type="entry name" value="ESX-2 SECRETION SYSTEM ATPASE ECCB2"/>
    <property type="match status" value="1"/>
</dbReference>
<dbReference type="KEGG" id="crf:FRC0190_00552"/>
<dbReference type="NCBIfam" id="TIGR03919">
    <property type="entry name" value="T7SS_EccB"/>
    <property type="match status" value="1"/>
</dbReference>
<dbReference type="Proteomes" id="UP000423525">
    <property type="component" value="Chromosome"/>
</dbReference>
<dbReference type="PANTHER" id="PTHR40765">
    <property type="entry name" value="ESX-2 SECRETION SYSTEM ATPASE ECCB2"/>
    <property type="match status" value="1"/>
</dbReference>
<proteinExistence type="predicted"/>
<reference evidence="2 3" key="1">
    <citation type="submission" date="2019-11" db="EMBL/GenBank/DDBJ databases">
        <authorList>
            <person name="Brisse S."/>
        </authorList>
    </citation>
    <scope>NUCLEOTIDE SEQUENCE [LARGE SCALE GENOMIC DNA]</scope>
    <source>
        <strain evidence="2">FRC0190</strain>
    </source>
</reference>
<dbReference type="InterPro" id="IPR007795">
    <property type="entry name" value="T7SS_EccB"/>
</dbReference>
<keyword evidence="1" id="KW-0472">Membrane</keyword>
<sequence>MTNNQRPARSISPASKAQVSGHKFLQRRAELGLLLGDVRMLHDPIAKLRRGLLFGLSAAVLLGVGSGALAVFSPAADPGEAPIMRSDSGDLFVRVDQQIHPVANLASARLVAGEPAQPVKASDSVLAREHIGVPIGIPDAPRIVPEKSQEQPAWHVCHWDDTVEVAQVHDPTQRDFPAVADNTALVAATPFVEYLIVDSTRYLLPPTDSPEGRSIRRRIGMTESTVRWRPPAEVLSLIPEGPPIALPAPESEILHNGKSSWLNINAHVVELSDLHLAILNDLGWRASHVPAAVINDLPDLQEPLRLPERKYIFEEATLPPLCIGFVWQDDHEAQPRWDRKVFQRDKDTENLAVELSGDSPATHYAGTGMSQAVDTGSGWHVVSEHGQRHTLMAQENAHILGFKEFYRVPWEVVGLLPEGSALTAEAALAPLY</sequence>
<gene>
    <name evidence="2" type="ORF">FRC0190_00552</name>
</gene>
<dbReference type="AlphaFoldDB" id="A0A6I8M9L7"/>
<protein>
    <submittedName>
        <fullName evidence="2">Type VII secretion protein EccB</fullName>
    </submittedName>
</protein>
<feature type="transmembrane region" description="Helical" evidence="1">
    <location>
        <begin position="52"/>
        <end position="72"/>
    </location>
</feature>
<evidence type="ECO:0000313" key="3">
    <source>
        <dbReference type="Proteomes" id="UP000423525"/>
    </source>
</evidence>
<dbReference type="Gene3D" id="3.30.2390.20">
    <property type="entry name" value="Type VII secretion system EccB, repeat 1 domain"/>
    <property type="match status" value="1"/>
</dbReference>
<organism evidence="2 3">
    <name type="scientific">Corynebacterium rouxii</name>
    <dbReference type="NCBI Taxonomy" id="2719119"/>
    <lineage>
        <taxon>Bacteria</taxon>
        <taxon>Bacillati</taxon>
        <taxon>Actinomycetota</taxon>
        <taxon>Actinomycetes</taxon>
        <taxon>Mycobacteriales</taxon>
        <taxon>Corynebacteriaceae</taxon>
        <taxon>Corynebacterium</taxon>
    </lineage>
</organism>
<keyword evidence="1" id="KW-1133">Transmembrane helix</keyword>
<accession>A0A6I8M9L7</accession>
<evidence type="ECO:0000256" key="1">
    <source>
        <dbReference type="SAM" id="Phobius"/>
    </source>
</evidence>
<dbReference type="InterPro" id="IPR044857">
    <property type="entry name" value="T7SS_EccB_R1"/>
</dbReference>